<dbReference type="InterPro" id="IPR004821">
    <property type="entry name" value="Cyt_trans-like"/>
</dbReference>
<dbReference type="RefSeq" id="WP_071177008.1">
    <property type="nucleotide sequence ID" value="NZ_CP017831.1"/>
</dbReference>
<reference evidence="3" key="1">
    <citation type="submission" date="2016-10" db="EMBL/GenBank/DDBJ databases">
        <title>The complete genome sequence of the rumen bacterium Butyrivibrio hungatei MB2003.</title>
        <authorList>
            <person name="Palevich N."/>
            <person name="Kelly W.J."/>
            <person name="Leahy S.C."/>
            <person name="Altermann E."/>
            <person name="Rakonjac J."/>
            <person name="Attwood G.T."/>
        </authorList>
    </citation>
    <scope>NUCLEOTIDE SEQUENCE [LARGE SCALE GENOMIC DNA]</scope>
    <source>
        <strain evidence="3">MB2003</strain>
    </source>
</reference>
<dbReference type="EMBL" id="CP017831">
    <property type="protein sequence ID" value="AOZ97400.1"/>
    <property type="molecule type" value="Genomic_DNA"/>
</dbReference>
<evidence type="ECO:0000313" key="2">
    <source>
        <dbReference type="EMBL" id="AOZ97400.1"/>
    </source>
</evidence>
<keyword evidence="2" id="KW-0808">Transferase</keyword>
<accession>A0A1D9P4A4</accession>
<dbReference type="NCBIfam" id="TIGR00125">
    <property type="entry name" value="cyt_tran_rel"/>
    <property type="match status" value="1"/>
</dbReference>
<evidence type="ECO:0000259" key="1">
    <source>
        <dbReference type="Pfam" id="PF01467"/>
    </source>
</evidence>
<dbReference type="Proteomes" id="UP000179284">
    <property type="component" value="Chromosome I"/>
</dbReference>
<sequence length="170" mass="19975">MKVGIVFGTFAPMHLGHMDVVDIAKTEMDKVVVVCCGHEGDRGYPMYPLEKRLELAQKQFADEEKVFTAILPDTDPKIKEHWDQQQIWNYWVDRMLLMLFQKELISAKDEIVFYTSEGDYTDLLTSTPQNIKVRKCERVRPISGTMIRENGEEYMDQMAPSFREYYKKSY</sequence>
<dbReference type="Pfam" id="PF01467">
    <property type="entry name" value="CTP_transf_like"/>
    <property type="match status" value="1"/>
</dbReference>
<keyword evidence="2" id="KW-0548">Nucleotidyltransferase</keyword>
<dbReference type="AlphaFoldDB" id="A0A1D9P4A4"/>
<proteinExistence type="predicted"/>
<dbReference type="InterPro" id="IPR014729">
    <property type="entry name" value="Rossmann-like_a/b/a_fold"/>
</dbReference>
<dbReference type="OrthoDB" id="9802794at2"/>
<keyword evidence="3" id="KW-1185">Reference proteome</keyword>
<dbReference type="SUPFAM" id="SSF52374">
    <property type="entry name" value="Nucleotidylyl transferase"/>
    <property type="match status" value="1"/>
</dbReference>
<dbReference type="Gene3D" id="3.40.50.620">
    <property type="entry name" value="HUPs"/>
    <property type="match status" value="1"/>
</dbReference>
<dbReference type="KEGG" id="bhu:bhn_I2368"/>
<feature type="domain" description="Cytidyltransferase-like" evidence="1">
    <location>
        <begin position="6"/>
        <end position="150"/>
    </location>
</feature>
<dbReference type="GO" id="GO:0016779">
    <property type="term" value="F:nucleotidyltransferase activity"/>
    <property type="evidence" value="ECO:0007669"/>
    <property type="project" value="UniProtKB-KW"/>
</dbReference>
<evidence type="ECO:0000313" key="3">
    <source>
        <dbReference type="Proteomes" id="UP000179284"/>
    </source>
</evidence>
<gene>
    <name evidence="2" type="ORF">bhn_I2368</name>
</gene>
<name>A0A1D9P4A4_9FIRM</name>
<organism evidence="2 3">
    <name type="scientific">Butyrivibrio hungatei</name>
    <dbReference type="NCBI Taxonomy" id="185008"/>
    <lineage>
        <taxon>Bacteria</taxon>
        <taxon>Bacillati</taxon>
        <taxon>Bacillota</taxon>
        <taxon>Clostridia</taxon>
        <taxon>Lachnospirales</taxon>
        <taxon>Lachnospiraceae</taxon>
        <taxon>Butyrivibrio</taxon>
    </lineage>
</organism>
<protein>
    <submittedName>
        <fullName evidence="2">Nicotinamide-nucleotide adenylyltransferase</fullName>
    </submittedName>
</protein>